<reference evidence="1 2" key="1">
    <citation type="journal article" date="2013" name="Genome Announc.">
        <title>Draft Genome Sequence of Streptomyces viridochromogenes Strain Tu57, Producer of Avilamycin.</title>
        <authorList>
            <person name="Gruning B.A."/>
            <person name="Erxleben A."/>
            <person name="Hahnlein A."/>
            <person name="Gunther S."/>
        </authorList>
    </citation>
    <scope>NUCLEOTIDE SEQUENCE [LARGE SCALE GENOMIC DNA]</scope>
    <source>
        <strain evidence="1 2">Tue57</strain>
    </source>
</reference>
<name>L8P230_STRVR</name>
<evidence type="ECO:0000313" key="1">
    <source>
        <dbReference type="EMBL" id="ELS50214.1"/>
    </source>
</evidence>
<proteinExistence type="predicted"/>
<sequence length="42" mass="4494">MARAATAVARPAMDAVVTRRTLLKDDGVFEGRHPSSWLGIAV</sequence>
<dbReference type="AlphaFoldDB" id="L8P230"/>
<comment type="caution">
    <text evidence="1">The sequence shown here is derived from an EMBL/GenBank/DDBJ whole genome shotgun (WGS) entry which is preliminary data.</text>
</comment>
<dbReference type="PATRIC" id="fig|1160705.3.peg.8718"/>
<dbReference type="EMBL" id="AMLP01000314">
    <property type="protein sequence ID" value="ELS50214.1"/>
    <property type="molecule type" value="Genomic_DNA"/>
</dbReference>
<protein>
    <submittedName>
        <fullName evidence="1">Uncharacterized protein</fullName>
    </submittedName>
</protein>
<accession>L8P230</accession>
<dbReference type="Proteomes" id="UP000011205">
    <property type="component" value="Unassembled WGS sequence"/>
</dbReference>
<gene>
    <name evidence="1" type="ORF">STVIR_8826</name>
</gene>
<evidence type="ECO:0000313" key="2">
    <source>
        <dbReference type="Proteomes" id="UP000011205"/>
    </source>
</evidence>
<organism evidence="1 2">
    <name type="scientific">Streptomyces viridochromogenes Tue57</name>
    <dbReference type="NCBI Taxonomy" id="1160705"/>
    <lineage>
        <taxon>Bacteria</taxon>
        <taxon>Bacillati</taxon>
        <taxon>Actinomycetota</taxon>
        <taxon>Actinomycetes</taxon>
        <taxon>Kitasatosporales</taxon>
        <taxon>Streptomycetaceae</taxon>
        <taxon>Streptomyces</taxon>
    </lineage>
</organism>